<keyword evidence="2" id="KW-1185">Reference proteome</keyword>
<gene>
    <name evidence="1" type="ORF">BJ508DRAFT_381379</name>
</gene>
<dbReference type="EMBL" id="ML119846">
    <property type="protein sequence ID" value="RPA72801.1"/>
    <property type="molecule type" value="Genomic_DNA"/>
</dbReference>
<proteinExistence type="predicted"/>
<organism evidence="1 2">
    <name type="scientific">Ascobolus immersus RN42</name>
    <dbReference type="NCBI Taxonomy" id="1160509"/>
    <lineage>
        <taxon>Eukaryota</taxon>
        <taxon>Fungi</taxon>
        <taxon>Dikarya</taxon>
        <taxon>Ascomycota</taxon>
        <taxon>Pezizomycotina</taxon>
        <taxon>Pezizomycetes</taxon>
        <taxon>Pezizales</taxon>
        <taxon>Ascobolaceae</taxon>
        <taxon>Ascobolus</taxon>
    </lineage>
</organism>
<dbReference type="AlphaFoldDB" id="A0A3N4HL03"/>
<dbReference type="Proteomes" id="UP000275078">
    <property type="component" value="Unassembled WGS sequence"/>
</dbReference>
<sequence length="225" mass="24808">MNGFAKCNSCTRLAATKNGVYVRMERSPPWLKSRGLFNTVTVGLPKVSLLDGLWVCDDEDVDACVALSSQTSSPFANKNSPLPPSLFDWFWPSISSSPTQLNDPEQSEIDSTAFGSAAPPLVEKRDRIEHAKILGGLITTIVNLAESTPTAPLSHYLFDHGVYMINVLTEDAHLLEATMEALWPLVSSDEALTRFERQLEITRMMLGNGWSYGWVQQDGEGDAEE</sequence>
<reference evidence="1 2" key="1">
    <citation type="journal article" date="2018" name="Nat. Ecol. Evol.">
        <title>Pezizomycetes genomes reveal the molecular basis of ectomycorrhizal truffle lifestyle.</title>
        <authorList>
            <person name="Murat C."/>
            <person name="Payen T."/>
            <person name="Noel B."/>
            <person name="Kuo A."/>
            <person name="Morin E."/>
            <person name="Chen J."/>
            <person name="Kohler A."/>
            <person name="Krizsan K."/>
            <person name="Balestrini R."/>
            <person name="Da Silva C."/>
            <person name="Montanini B."/>
            <person name="Hainaut M."/>
            <person name="Levati E."/>
            <person name="Barry K.W."/>
            <person name="Belfiori B."/>
            <person name="Cichocki N."/>
            <person name="Clum A."/>
            <person name="Dockter R.B."/>
            <person name="Fauchery L."/>
            <person name="Guy J."/>
            <person name="Iotti M."/>
            <person name="Le Tacon F."/>
            <person name="Lindquist E.A."/>
            <person name="Lipzen A."/>
            <person name="Malagnac F."/>
            <person name="Mello A."/>
            <person name="Molinier V."/>
            <person name="Miyauchi S."/>
            <person name="Poulain J."/>
            <person name="Riccioni C."/>
            <person name="Rubini A."/>
            <person name="Sitrit Y."/>
            <person name="Splivallo R."/>
            <person name="Traeger S."/>
            <person name="Wang M."/>
            <person name="Zifcakova L."/>
            <person name="Wipf D."/>
            <person name="Zambonelli A."/>
            <person name="Paolocci F."/>
            <person name="Nowrousian M."/>
            <person name="Ottonello S."/>
            <person name="Baldrian P."/>
            <person name="Spatafora J.W."/>
            <person name="Henrissat B."/>
            <person name="Nagy L.G."/>
            <person name="Aury J.M."/>
            <person name="Wincker P."/>
            <person name="Grigoriev I.V."/>
            <person name="Bonfante P."/>
            <person name="Martin F.M."/>
        </authorList>
    </citation>
    <scope>NUCLEOTIDE SEQUENCE [LARGE SCALE GENOMIC DNA]</scope>
    <source>
        <strain evidence="1 2">RN42</strain>
    </source>
</reference>
<evidence type="ECO:0000313" key="2">
    <source>
        <dbReference type="Proteomes" id="UP000275078"/>
    </source>
</evidence>
<accession>A0A3N4HL03</accession>
<evidence type="ECO:0000313" key="1">
    <source>
        <dbReference type="EMBL" id="RPA72801.1"/>
    </source>
</evidence>
<name>A0A3N4HL03_ASCIM</name>
<protein>
    <submittedName>
        <fullName evidence="1">Uncharacterized protein</fullName>
    </submittedName>
</protein>